<dbReference type="EMBL" id="LAZR01012705">
    <property type="protein sequence ID" value="KKM25507.1"/>
    <property type="molecule type" value="Genomic_DNA"/>
</dbReference>
<evidence type="ECO:0000313" key="2">
    <source>
        <dbReference type="EMBL" id="KKM25507.1"/>
    </source>
</evidence>
<dbReference type="AlphaFoldDB" id="A0A0F9IDK9"/>
<evidence type="ECO:0000256" key="1">
    <source>
        <dbReference type="SAM" id="Phobius"/>
    </source>
</evidence>
<accession>A0A0F9IDK9</accession>
<keyword evidence="1" id="KW-0472">Membrane</keyword>
<proteinExistence type="predicted"/>
<comment type="caution">
    <text evidence="2">The sequence shown here is derived from an EMBL/GenBank/DDBJ whole genome shotgun (WGS) entry which is preliminary data.</text>
</comment>
<keyword evidence="1" id="KW-1133">Transmembrane helix</keyword>
<name>A0A0F9IDK9_9ZZZZ</name>
<sequence length="56" mass="6853">MNDYNKKWCDERHDKIKEEFLVVWEKLKAFENRLWAVIILQIALLVGIFGIFIRMK</sequence>
<reference evidence="2" key="1">
    <citation type="journal article" date="2015" name="Nature">
        <title>Complex archaea that bridge the gap between prokaryotes and eukaryotes.</title>
        <authorList>
            <person name="Spang A."/>
            <person name="Saw J.H."/>
            <person name="Jorgensen S.L."/>
            <person name="Zaremba-Niedzwiedzka K."/>
            <person name="Martijn J."/>
            <person name="Lind A.E."/>
            <person name="van Eijk R."/>
            <person name="Schleper C."/>
            <person name="Guy L."/>
            <person name="Ettema T.J."/>
        </authorList>
    </citation>
    <scope>NUCLEOTIDE SEQUENCE</scope>
</reference>
<keyword evidence="1" id="KW-0812">Transmembrane</keyword>
<feature type="transmembrane region" description="Helical" evidence="1">
    <location>
        <begin position="34"/>
        <end position="53"/>
    </location>
</feature>
<organism evidence="2">
    <name type="scientific">marine sediment metagenome</name>
    <dbReference type="NCBI Taxonomy" id="412755"/>
    <lineage>
        <taxon>unclassified sequences</taxon>
        <taxon>metagenomes</taxon>
        <taxon>ecological metagenomes</taxon>
    </lineage>
</organism>
<gene>
    <name evidence="2" type="ORF">LCGC14_1594310</name>
</gene>
<protein>
    <submittedName>
        <fullName evidence="2">Uncharacterized protein</fullName>
    </submittedName>
</protein>